<feature type="compositionally biased region" description="Basic and acidic residues" evidence="1">
    <location>
        <begin position="324"/>
        <end position="334"/>
    </location>
</feature>
<dbReference type="InterPro" id="IPR012337">
    <property type="entry name" value="RNaseH-like_sf"/>
</dbReference>
<feature type="compositionally biased region" description="Polar residues" evidence="1">
    <location>
        <begin position="391"/>
        <end position="420"/>
    </location>
</feature>
<dbReference type="AlphaFoldDB" id="A0A7J7KNY9"/>
<feature type="region of interest" description="Disordered" evidence="1">
    <location>
        <begin position="362"/>
        <end position="420"/>
    </location>
</feature>
<feature type="compositionally biased region" description="Polar residues" evidence="1">
    <location>
        <begin position="243"/>
        <end position="255"/>
    </location>
</feature>
<dbReference type="InterPro" id="IPR030559">
    <property type="entry name" value="PolZ_Rev3"/>
</dbReference>
<dbReference type="GO" id="GO:0042276">
    <property type="term" value="P:error-prone translesion synthesis"/>
    <property type="evidence" value="ECO:0007669"/>
    <property type="project" value="TreeGrafter"/>
</dbReference>
<evidence type="ECO:0000259" key="2">
    <source>
        <dbReference type="Pfam" id="PF03104"/>
    </source>
</evidence>
<dbReference type="GO" id="GO:0003887">
    <property type="term" value="F:DNA-directed DNA polymerase activity"/>
    <property type="evidence" value="ECO:0007669"/>
    <property type="project" value="TreeGrafter"/>
</dbReference>
<feature type="compositionally biased region" description="Polar residues" evidence="1">
    <location>
        <begin position="209"/>
        <end position="223"/>
    </location>
</feature>
<dbReference type="InterPro" id="IPR036397">
    <property type="entry name" value="RNaseH_sf"/>
</dbReference>
<feature type="compositionally biased region" description="Polar residues" evidence="1">
    <location>
        <begin position="306"/>
        <end position="323"/>
    </location>
</feature>
<dbReference type="EMBL" id="VXIV02000205">
    <property type="protein sequence ID" value="KAF6039858.1"/>
    <property type="molecule type" value="Genomic_DNA"/>
</dbReference>
<evidence type="ECO:0000313" key="4">
    <source>
        <dbReference type="Proteomes" id="UP000593567"/>
    </source>
</evidence>
<reference evidence="3" key="1">
    <citation type="submission" date="2020-06" db="EMBL/GenBank/DDBJ databases">
        <title>Draft genome of Bugula neritina, a colonial animal packing powerful symbionts and potential medicines.</title>
        <authorList>
            <person name="Rayko M."/>
        </authorList>
    </citation>
    <scope>NUCLEOTIDE SEQUENCE [LARGE SCALE GENOMIC DNA]</scope>
    <source>
        <strain evidence="3">Kwan_BN1</strain>
    </source>
</reference>
<proteinExistence type="predicted"/>
<dbReference type="GO" id="GO:0016035">
    <property type="term" value="C:zeta DNA polymerase complex"/>
    <property type="evidence" value="ECO:0007669"/>
    <property type="project" value="InterPro"/>
</dbReference>
<name>A0A7J7KNY9_BUGNE</name>
<feature type="region of interest" description="Disordered" evidence="1">
    <location>
        <begin position="240"/>
        <end position="337"/>
    </location>
</feature>
<feature type="compositionally biased region" description="Polar residues" evidence="1">
    <location>
        <begin position="289"/>
        <end position="298"/>
    </location>
</feature>
<dbReference type="OrthoDB" id="2414538at2759"/>
<dbReference type="GO" id="GO:0000724">
    <property type="term" value="P:double-strand break repair via homologous recombination"/>
    <property type="evidence" value="ECO:0007669"/>
    <property type="project" value="TreeGrafter"/>
</dbReference>
<accession>A0A7J7KNY9</accession>
<feature type="compositionally biased region" description="Polar residues" evidence="1">
    <location>
        <begin position="173"/>
        <end position="195"/>
    </location>
</feature>
<keyword evidence="4" id="KW-1185">Reference proteome</keyword>
<dbReference type="Gene3D" id="3.30.420.10">
    <property type="entry name" value="Ribonuclease H-like superfamily/Ribonuclease H"/>
    <property type="match status" value="1"/>
</dbReference>
<gene>
    <name evidence="3" type="ORF">EB796_001832</name>
</gene>
<organism evidence="3 4">
    <name type="scientific">Bugula neritina</name>
    <name type="common">Brown bryozoan</name>
    <name type="synonym">Sertularia neritina</name>
    <dbReference type="NCBI Taxonomy" id="10212"/>
    <lineage>
        <taxon>Eukaryota</taxon>
        <taxon>Metazoa</taxon>
        <taxon>Spiralia</taxon>
        <taxon>Lophotrochozoa</taxon>
        <taxon>Bryozoa</taxon>
        <taxon>Gymnolaemata</taxon>
        <taxon>Cheilostomatida</taxon>
        <taxon>Flustrina</taxon>
        <taxon>Buguloidea</taxon>
        <taxon>Bugulidae</taxon>
        <taxon>Bugula</taxon>
    </lineage>
</organism>
<dbReference type="CDD" id="cd05778">
    <property type="entry name" value="DNA_polB_zeta_exo"/>
    <property type="match status" value="1"/>
</dbReference>
<comment type="caution">
    <text evidence="3">The sequence shown here is derived from an EMBL/GenBank/DDBJ whole genome shotgun (WGS) entry which is preliminary data.</text>
</comment>
<feature type="region of interest" description="Disordered" evidence="1">
    <location>
        <begin position="170"/>
        <end position="223"/>
    </location>
</feature>
<dbReference type="GO" id="GO:0003676">
    <property type="term" value="F:nucleic acid binding"/>
    <property type="evidence" value="ECO:0007669"/>
    <property type="project" value="InterPro"/>
</dbReference>
<dbReference type="PANTHER" id="PTHR45812:SF1">
    <property type="entry name" value="DNA POLYMERASE ZETA CATALYTIC SUBUNIT"/>
    <property type="match status" value="1"/>
</dbReference>
<dbReference type="SUPFAM" id="SSF53098">
    <property type="entry name" value="Ribonuclease H-like"/>
    <property type="match status" value="1"/>
</dbReference>
<evidence type="ECO:0000313" key="3">
    <source>
        <dbReference type="EMBL" id="KAF6039858.1"/>
    </source>
</evidence>
<dbReference type="Pfam" id="PF03104">
    <property type="entry name" value="DNA_pol_B_exo1"/>
    <property type="match status" value="1"/>
</dbReference>
<dbReference type="PANTHER" id="PTHR45812">
    <property type="entry name" value="DNA POLYMERASE ZETA CATALYTIC SUBUNIT"/>
    <property type="match status" value="1"/>
</dbReference>
<dbReference type="InterPro" id="IPR006133">
    <property type="entry name" value="DNA-dir_DNA_pol_B_exonuc"/>
</dbReference>
<feature type="domain" description="DNA-directed DNA polymerase family B exonuclease" evidence="2">
    <location>
        <begin position="461"/>
        <end position="630"/>
    </location>
</feature>
<evidence type="ECO:0000256" key="1">
    <source>
        <dbReference type="SAM" id="MobiDB-lite"/>
    </source>
</evidence>
<sequence length="673" mass="74373">MGLSVVSNTYPYFSKLDDCDRATAHPLSKLCNKRFADRCTKHLPDVMLRTGTVLTAPSLLPQIRRYQPVHSPPTRRNVEKWLQQRLALAREESEIQEEVQKQQTASAEVDMQKTACAEVDMQQTAGAEVDMQKAANAEVDMQQKTGAEVDMQQTAGAEVDMQKAANAEVDMQKTASAEVNTQQAASAEVDTQQKTGAEVDMQKAASAEVDTQQAASAEVDTQQAASAGVDMQKAANAEVDMQKTASAEVNTQQAASAEVDMQQKTGAEVDMQKAASAEVDTQKAASAEIQAQQVSNPKEQLELNLQPETSQSMDCSLKSSTSSHCRDSNQDSRVRNSGQFNLFSTEILESLDKPERLLKSPAQFTQHSRRSSAFGDTPTNMSLASDPRTLTCPQQPDSRPHSVTSPQLSMTSPQGSVTSQYPNHSVNITKMWSHDGSSIEGVSGSDRAADTHKLLKQMASHNTSYNDITSMSLELHVNTRDSLCPDPTKDCVEAVFLHVHHDTALSQSLLYVLISLSSGSYHMPIFTWLGEGVTVVPCATEQKLLEELTGIVRRHDPDLLVGWEVHKLSWGYLLRRSMALKLNLANELSRMPKVVSRPELSQEFVLHSSEFARVGGRILVNMWKVMRHQMGLGLIPALTNYNFENVVHSILNLRVPKFSYRDLTDWYQLPKQR</sequence>
<dbReference type="Proteomes" id="UP000593567">
    <property type="component" value="Unassembled WGS sequence"/>
</dbReference>
<protein>
    <recommendedName>
        <fullName evidence="2">DNA-directed DNA polymerase family B exonuclease domain-containing protein</fullName>
    </recommendedName>
</protein>
<dbReference type="GO" id="GO:0005634">
    <property type="term" value="C:nucleus"/>
    <property type="evidence" value="ECO:0007669"/>
    <property type="project" value="TreeGrafter"/>
</dbReference>